<evidence type="ECO:0000313" key="18">
    <source>
        <dbReference type="Proteomes" id="UP001367676"/>
    </source>
</evidence>
<evidence type="ECO:0000256" key="9">
    <source>
        <dbReference type="ARBA" id="ARBA00023136"/>
    </source>
</evidence>
<keyword evidence="10" id="KW-1015">Disulfide bond</keyword>
<dbReference type="PROSITE" id="PS51450">
    <property type="entry name" value="LRR"/>
    <property type="match status" value="3"/>
</dbReference>
<evidence type="ECO:0000256" key="13">
    <source>
        <dbReference type="SAM" id="Phobius"/>
    </source>
</evidence>
<proteinExistence type="inferred from homology"/>
<keyword evidence="3" id="KW-0433">Leucine-rich repeat</keyword>
<feature type="transmembrane region" description="Helical" evidence="13">
    <location>
        <begin position="871"/>
        <end position="891"/>
    </location>
</feature>
<dbReference type="SUPFAM" id="SSF48726">
    <property type="entry name" value="Immunoglobulin"/>
    <property type="match status" value="1"/>
</dbReference>
<dbReference type="PANTHER" id="PTHR45930:SF4">
    <property type="entry name" value="ADHESION G PROTEIN-COUPLED RECEPTOR A3"/>
    <property type="match status" value="1"/>
</dbReference>
<sequence>MGITKLTNISIILPCLILGIVILVPTIQGATVCSNLPHLKCSCLPANGTKLKCPRLSNIGELSRPDVIKEISNITQLDLSNNNITHLRSFSFPLPSLTKLHLERNLIETIEDNAFYNLTSLKTLVLSNNRLKSLRKEMFAGLRTVDSLKLNQNLISTIASDTFDFLESLNKLNITGNPLICNCNIRWLQISRIKLAAPAPRCESPPSMHGRIIDKHGPFNAECNERSKSSHVALQIFPAENQIVFENDSLTLVCQSDERISLKEHSESYIKWTWQGKNVATVFNNSIELLSIKESNKSGDDLRESVLIINNLGEKHSGEWSCNLYHFEDLVKQSSIKIEIISRNTVYCPFLVTNNDKGHYSWPQTISGHKVDLPCDVSRVNGADPLQFRLATHYCSSNGSWAELNTDNCPYVSAVTRILQQFSKMNLTEHKMSLIESAISLRNYTCENLLNITSVVDVHFFVSTIENYINFTEQETDLGIHLIRVVACILKLPKRLLAKAQQRHLACSRLIAAIESISKNTPALEFHNHDLVMKEFQAVTDSYVGISCVWSQQVNDSTLNCSTTNFTAGLEDSAEIWFQIPSHLFDNREAKQVRFNFAIFSDNRLFPDRVNDKESSSVLFINLYGVKVTRFDPVGIIITVKNEDNVAAPTLAWWDPDSGSWIRDGCHLMALYSLPTKLTFRCDRFGYYSLMTDRKSNVPSTEKKKLLIRFLHPSIYISTFVTVTCLLVAAATYCFCYVYIQMSKKMKHSLANTWLTASLFFLIFSLGIHQTENERFCQIVGLTIHYFALATLFWMAVTVKAIYKRVQKSSRSVSTPSEDIAPDAPIEKPMLGIYLVGWGISCILCGIAAAVNLKGYSNPNYCFLAPGPALSIVLIPASLILFYLLVMCLLVKCAVSSPDSNPQLSVGTQAIDLDLLDGGYAGYGGAVSASVDNGRGSFAAIRYGSMRSVTTSSSQTEDTEHSPLQQLKAFVILLVLYLIAVTSAAACVMLPFQWIYEEKAFSFLYATVCLLMGVFVLFFHCFARNDVRTAWKRLRTRDSSAKPLRMCSQVIANSLLLHPTNSTCAAEVQPVLPPTVATLPVMAGDGVPLEASTPAPLEDPQIAVANRFLKHPSTTVNFVRLHRQHYRENCNSATIADNFYNPHQSIVAKKFFKKQRRKRSTLLQVRKCRSGGSSPVSSSVGLFDKAGFNLPTKMSTVARCENESSRMYAQHNGLVYEDHDDPELISEKHPLTYDEPDITEGECEVKTGTESEATFTVPEYTEIPDRVAAAAAYKAETREQMCGTSDHDWCSCDAASDVNSEPTYNYAYVRNGYASSRSALSDNSSVNSHLYTSVAPDLVHSAMPARSTHKRARYHRLPSHPRVKAVAARDYFKYTNFTSEPDADVDAETHFVGHYGSKNRAVENEYKVVNNHCPSDSVSSEEKVETRV</sequence>
<dbReference type="InterPro" id="IPR003591">
    <property type="entry name" value="Leu-rich_rpt_typical-subtyp"/>
</dbReference>
<evidence type="ECO:0000256" key="6">
    <source>
        <dbReference type="ARBA" id="ARBA00022737"/>
    </source>
</evidence>
<dbReference type="SMART" id="SM00082">
    <property type="entry name" value="LRRCT"/>
    <property type="match status" value="1"/>
</dbReference>
<dbReference type="PROSITE" id="PS50261">
    <property type="entry name" value="G_PROTEIN_RECEP_F2_4"/>
    <property type="match status" value="1"/>
</dbReference>
<dbReference type="Proteomes" id="UP001367676">
    <property type="component" value="Unassembled WGS sequence"/>
</dbReference>
<feature type="transmembrane region" description="Helical" evidence="13">
    <location>
        <begin position="1002"/>
        <end position="1023"/>
    </location>
</feature>
<dbReference type="GO" id="GO:0005886">
    <property type="term" value="C:plasma membrane"/>
    <property type="evidence" value="ECO:0007669"/>
    <property type="project" value="TreeGrafter"/>
</dbReference>
<evidence type="ECO:0000256" key="11">
    <source>
        <dbReference type="ARBA" id="ARBA00023170"/>
    </source>
</evidence>
<dbReference type="Pfam" id="PF13855">
    <property type="entry name" value="LRR_8"/>
    <property type="match status" value="1"/>
</dbReference>
<keyword evidence="6" id="KW-0677">Repeat</keyword>
<keyword evidence="8" id="KW-0297">G-protein coupled receptor</keyword>
<dbReference type="Gene3D" id="2.60.40.10">
    <property type="entry name" value="Immunoglobulins"/>
    <property type="match status" value="1"/>
</dbReference>
<evidence type="ECO:0000256" key="14">
    <source>
        <dbReference type="SAM" id="SignalP"/>
    </source>
</evidence>
<feature type="chain" id="PRO_5042968676" description="Adhesion G protein-coupled receptor A3" evidence="14">
    <location>
        <begin position="30"/>
        <end position="1428"/>
    </location>
</feature>
<gene>
    <name evidence="17" type="ORF">V9T40_010322</name>
</gene>
<feature type="domain" description="Ig-like" evidence="16">
    <location>
        <begin position="230"/>
        <end position="339"/>
    </location>
</feature>
<dbReference type="SMART" id="SM00409">
    <property type="entry name" value="IG"/>
    <property type="match status" value="1"/>
</dbReference>
<dbReference type="InterPro" id="IPR032675">
    <property type="entry name" value="LRR_dom_sf"/>
</dbReference>
<dbReference type="InterPro" id="IPR001611">
    <property type="entry name" value="Leu-rich_rpt"/>
</dbReference>
<name>A0AAN9TAW9_9HEMI</name>
<comment type="caution">
    <text evidence="17">The sequence shown here is derived from an EMBL/GenBank/DDBJ whole genome shotgun (WGS) entry which is preliminary data.</text>
</comment>
<keyword evidence="4 13" id="KW-0812">Transmembrane</keyword>
<feature type="transmembrane region" description="Helical" evidence="13">
    <location>
        <begin position="715"/>
        <end position="740"/>
    </location>
</feature>
<dbReference type="PROSITE" id="PS50835">
    <property type="entry name" value="IG_LIKE"/>
    <property type="match status" value="1"/>
</dbReference>
<protein>
    <recommendedName>
        <fullName evidence="19">Adhesion G protein-coupled receptor A3</fullName>
    </recommendedName>
</protein>
<keyword evidence="12" id="KW-0807">Transducer</keyword>
<dbReference type="InterPro" id="IPR058808">
    <property type="entry name" value="GAIN_ADGRA2/3"/>
</dbReference>
<dbReference type="Gene3D" id="3.80.10.10">
    <property type="entry name" value="Ribonuclease Inhibitor"/>
    <property type="match status" value="1"/>
</dbReference>
<feature type="domain" description="G-protein coupled receptors family 2 profile 2" evidence="15">
    <location>
        <begin position="711"/>
        <end position="1024"/>
    </location>
</feature>
<comment type="subcellular location">
    <subcellularLocation>
        <location evidence="1">Membrane</location>
        <topology evidence="1">Multi-pass membrane protein</topology>
    </subcellularLocation>
</comment>
<evidence type="ECO:0000256" key="7">
    <source>
        <dbReference type="ARBA" id="ARBA00022989"/>
    </source>
</evidence>
<dbReference type="SMART" id="SM00369">
    <property type="entry name" value="LRR_TYP"/>
    <property type="match status" value="4"/>
</dbReference>
<dbReference type="InterPro" id="IPR003599">
    <property type="entry name" value="Ig_sub"/>
</dbReference>
<evidence type="ECO:0000259" key="15">
    <source>
        <dbReference type="PROSITE" id="PS50261"/>
    </source>
</evidence>
<evidence type="ECO:0008006" key="19">
    <source>
        <dbReference type="Google" id="ProtNLM"/>
    </source>
</evidence>
<dbReference type="InterPro" id="IPR051963">
    <property type="entry name" value="Adhesion_GPCR_A"/>
</dbReference>
<dbReference type="InterPro" id="IPR017981">
    <property type="entry name" value="GPCR_2-like_7TM"/>
</dbReference>
<feature type="signal peptide" evidence="14">
    <location>
        <begin position="1"/>
        <end position="29"/>
    </location>
</feature>
<feature type="transmembrane region" description="Helical" evidence="13">
    <location>
        <begin position="752"/>
        <end position="771"/>
    </location>
</feature>
<accession>A0AAN9TAW9</accession>
<dbReference type="InterPro" id="IPR036179">
    <property type="entry name" value="Ig-like_dom_sf"/>
</dbReference>
<evidence type="ECO:0000313" key="17">
    <source>
        <dbReference type="EMBL" id="KAK7578117.1"/>
    </source>
</evidence>
<dbReference type="Gene3D" id="1.20.1070.10">
    <property type="entry name" value="Rhodopsin 7-helix transmembrane proteins"/>
    <property type="match status" value="1"/>
</dbReference>
<keyword evidence="9 13" id="KW-0472">Membrane</keyword>
<organism evidence="17 18">
    <name type="scientific">Parthenolecanium corni</name>
    <dbReference type="NCBI Taxonomy" id="536013"/>
    <lineage>
        <taxon>Eukaryota</taxon>
        <taxon>Metazoa</taxon>
        <taxon>Ecdysozoa</taxon>
        <taxon>Arthropoda</taxon>
        <taxon>Hexapoda</taxon>
        <taxon>Insecta</taxon>
        <taxon>Pterygota</taxon>
        <taxon>Neoptera</taxon>
        <taxon>Paraneoptera</taxon>
        <taxon>Hemiptera</taxon>
        <taxon>Sternorrhyncha</taxon>
        <taxon>Coccoidea</taxon>
        <taxon>Coccidae</taxon>
        <taxon>Parthenolecanium</taxon>
    </lineage>
</organism>
<evidence type="ECO:0000256" key="5">
    <source>
        <dbReference type="ARBA" id="ARBA00022729"/>
    </source>
</evidence>
<dbReference type="EMBL" id="JBBCAQ010000035">
    <property type="protein sequence ID" value="KAK7578117.1"/>
    <property type="molecule type" value="Genomic_DNA"/>
</dbReference>
<reference evidence="17 18" key="1">
    <citation type="submission" date="2024-03" db="EMBL/GenBank/DDBJ databases">
        <title>Adaptation during the transition from Ophiocordyceps entomopathogen to insect associate is accompanied by gene loss and intensified selection.</title>
        <authorList>
            <person name="Ward C.M."/>
            <person name="Onetto C.A."/>
            <person name="Borneman A.R."/>
        </authorList>
    </citation>
    <scope>NUCLEOTIDE SEQUENCE [LARGE SCALE GENOMIC DNA]</scope>
    <source>
        <strain evidence="17">AWRI1</strain>
        <tissue evidence="17">Single Adult Female</tissue>
    </source>
</reference>
<keyword evidence="5 14" id="KW-0732">Signal</keyword>
<dbReference type="GO" id="GO:0007166">
    <property type="term" value="P:cell surface receptor signaling pathway"/>
    <property type="evidence" value="ECO:0007669"/>
    <property type="project" value="InterPro"/>
</dbReference>
<dbReference type="InterPro" id="IPR000483">
    <property type="entry name" value="Cys-rich_flank_reg_C"/>
</dbReference>
<dbReference type="InterPro" id="IPR013783">
    <property type="entry name" value="Ig-like_fold"/>
</dbReference>
<dbReference type="SUPFAM" id="SSF52058">
    <property type="entry name" value="L domain-like"/>
    <property type="match status" value="1"/>
</dbReference>
<evidence type="ECO:0000256" key="10">
    <source>
        <dbReference type="ARBA" id="ARBA00023157"/>
    </source>
</evidence>
<dbReference type="Pfam" id="PF00002">
    <property type="entry name" value="7tm_2"/>
    <property type="match status" value="1"/>
</dbReference>
<dbReference type="InterPro" id="IPR007110">
    <property type="entry name" value="Ig-like_dom"/>
</dbReference>
<feature type="transmembrane region" description="Helical" evidence="13">
    <location>
        <begin position="970"/>
        <end position="996"/>
    </location>
</feature>
<feature type="transmembrane region" description="Helical" evidence="13">
    <location>
        <begin position="783"/>
        <end position="803"/>
    </location>
</feature>
<dbReference type="Pfam" id="PF26588">
    <property type="entry name" value="GAIN_ADGRA3"/>
    <property type="match status" value="1"/>
</dbReference>
<dbReference type="GO" id="GO:0004930">
    <property type="term" value="F:G protein-coupled receptor activity"/>
    <property type="evidence" value="ECO:0007669"/>
    <property type="project" value="UniProtKB-KW"/>
</dbReference>
<feature type="transmembrane region" description="Helical" evidence="13">
    <location>
        <begin position="831"/>
        <end position="851"/>
    </location>
</feature>
<comment type="similarity">
    <text evidence="2">Belongs to the G-protein coupled receptor 2 family. Adhesion G-protein coupled receptor (ADGR) subfamily.</text>
</comment>
<dbReference type="PANTHER" id="PTHR45930">
    <property type="entry name" value="G-PROTEIN COUPLED RECEPTOR 124-LIKE PROTEIN"/>
    <property type="match status" value="1"/>
</dbReference>
<evidence type="ECO:0000256" key="4">
    <source>
        <dbReference type="ARBA" id="ARBA00022692"/>
    </source>
</evidence>
<evidence type="ECO:0000256" key="2">
    <source>
        <dbReference type="ARBA" id="ARBA00007343"/>
    </source>
</evidence>
<evidence type="ECO:0000259" key="16">
    <source>
        <dbReference type="PROSITE" id="PS50835"/>
    </source>
</evidence>
<evidence type="ECO:0000256" key="1">
    <source>
        <dbReference type="ARBA" id="ARBA00004141"/>
    </source>
</evidence>
<evidence type="ECO:0000256" key="12">
    <source>
        <dbReference type="ARBA" id="ARBA00023224"/>
    </source>
</evidence>
<dbReference type="InterPro" id="IPR036445">
    <property type="entry name" value="GPCR_2_extracell_dom_sf"/>
</dbReference>
<keyword evidence="11" id="KW-0675">Receptor</keyword>
<evidence type="ECO:0000256" key="3">
    <source>
        <dbReference type="ARBA" id="ARBA00022614"/>
    </source>
</evidence>
<dbReference type="SUPFAM" id="SSF111418">
    <property type="entry name" value="Hormone receptor domain"/>
    <property type="match status" value="1"/>
</dbReference>
<dbReference type="InterPro" id="IPR000832">
    <property type="entry name" value="GPCR_2_secretin-like"/>
</dbReference>
<keyword evidence="7 13" id="KW-1133">Transmembrane helix</keyword>
<keyword evidence="18" id="KW-1185">Reference proteome</keyword>
<evidence type="ECO:0000256" key="8">
    <source>
        <dbReference type="ARBA" id="ARBA00023040"/>
    </source>
</evidence>